<evidence type="ECO:0000256" key="1">
    <source>
        <dbReference type="ARBA" id="ARBA00022679"/>
    </source>
</evidence>
<accession>A0ABP9DZM0</accession>
<organism evidence="4 5">
    <name type="scientific">Luteimonas vadosa</name>
    <dbReference type="NCBI Taxonomy" id="1165507"/>
    <lineage>
        <taxon>Bacteria</taxon>
        <taxon>Pseudomonadati</taxon>
        <taxon>Pseudomonadota</taxon>
        <taxon>Gammaproteobacteria</taxon>
        <taxon>Lysobacterales</taxon>
        <taxon>Lysobacteraceae</taxon>
        <taxon>Luteimonas</taxon>
    </lineage>
</organism>
<dbReference type="PROSITE" id="PS51186">
    <property type="entry name" value="GNAT"/>
    <property type="match status" value="1"/>
</dbReference>
<dbReference type="InterPro" id="IPR057691">
    <property type="entry name" value="DUF7931"/>
</dbReference>
<evidence type="ECO:0000313" key="4">
    <source>
        <dbReference type="EMBL" id="GAA4864944.1"/>
    </source>
</evidence>
<sequence>MIGPFRVTLVDDYATALPLLRSVREAVFVREQGVPLDIELDAADPQCTHVLAFDPDGHAIGTARMTPERKIGRMAVLSDWRNAGVGAALLQALLRRARENDWTQVFLHAQAGAVDFYRRHGFVAHGERFMEAGIEHQEMRLALDQPQPVIDRAAAIAVASDLVTGARRGLWVHSRTLDPGLFDDRRLLDAFRELATRRTPGLEVQVLLHDASVPARTHAPLLRLAQRLPSVFAFREVSDPVDRAQAAAFMANDAGGYYYRALGHRFEGEAERHAPGRARQLADGFKSAWERSRPCSELRALGI</sequence>
<dbReference type="CDD" id="cd04301">
    <property type="entry name" value="NAT_SF"/>
    <property type="match status" value="1"/>
</dbReference>
<dbReference type="EMBL" id="BAABJY010000002">
    <property type="protein sequence ID" value="GAA4864944.1"/>
    <property type="molecule type" value="Genomic_DNA"/>
</dbReference>
<keyword evidence="5" id="KW-1185">Reference proteome</keyword>
<keyword evidence="2" id="KW-0012">Acyltransferase</keyword>
<dbReference type="Proteomes" id="UP001501323">
    <property type="component" value="Unassembled WGS sequence"/>
</dbReference>
<dbReference type="SUPFAM" id="SSF55729">
    <property type="entry name" value="Acyl-CoA N-acyltransferases (Nat)"/>
    <property type="match status" value="1"/>
</dbReference>
<dbReference type="InterPro" id="IPR016181">
    <property type="entry name" value="Acyl_CoA_acyltransferase"/>
</dbReference>
<proteinExistence type="predicted"/>
<comment type="caution">
    <text evidence="4">The sequence shown here is derived from an EMBL/GenBank/DDBJ whole genome shotgun (WGS) entry which is preliminary data.</text>
</comment>
<dbReference type="PANTHER" id="PTHR43877:SF1">
    <property type="entry name" value="ACETYLTRANSFERASE"/>
    <property type="match status" value="1"/>
</dbReference>
<dbReference type="Pfam" id="PF13673">
    <property type="entry name" value="Acetyltransf_10"/>
    <property type="match status" value="1"/>
</dbReference>
<evidence type="ECO:0000259" key="3">
    <source>
        <dbReference type="PROSITE" id="PS51186"/>
    </source>
</evidence>
<name>A0ABP9DZM0_9GAMM</name>
<gene>
    <name evidence="4" type="ORF">GCM10023332_16380</name>
</gene>
<protein>
    <submittedName>
        <fullName evidence="4">GNAT family N-acetyltransferase</fullName>
    </submittedName>
</protein>
<dbReference type="Gene3D" id="3.40.630.30">
    <property type="match status" value="1"/>
</dbReference>
<dbReference type="InterPro" id="IPR050832">
    <property type="entry name" value="Bact_Acetyltransf"/>
</dbReference>
<evidence type="ECO:0000256" key="2">
    <source>
        <dbReference type="ARBA" id="ARBA00023315"/>
    </source>
</evidence>
<dbReference type="Pfam" id="PF25559">
    <property type="entry name" value="DUF7931"/>
    <property type="match status" value="1"/>
</dbReference>
<dbReference type="PANTHER" id="PTHR43877">
    <property type="entry name" value="AMINOALKYLPHOSPHONATE N-ACETYLTRANSFERASE-RELATED-RELATED"/>
    <property type="match status" value="1"/>
</dbReference>
<reference evidence="5" key="1">
    <citation type="journal article" date="2019" name="Int. J. Syst. Evol. Microbiol.">
        <title>The Global Catalogue of Microorganisms (GCM) 10K type strain sequencing project: providing services to taxonomists for standard genome sequencing and annotation.</title>
        <authorList>
            <consortium name="The Broad Institute Genomics Platform"/>
            <consortium name="The Broad Institute Genome Sequencing Center for Infectious Disease"/>
            <person name="Wu L."/>
            <person name="Ma J."/>
        </authorList>
    </citation>
    <scope>NUCLEOTIDE SEQUENCE [LARGE SCALE GENOMIC DNA]</scope>
    <source>
        <strain evidence="5">JCM 18392</strain>
    </source>
</reference>
<evidence type="ECO:0000313" key="5">
    <source>
        <dbReference type="Proteomes" id="UP001501323"/>
    </source>
</evidence>
<keyword evidence="1" id="KW-0808">Transferase</keyword>
<feature type="domain" description="N-acetyltransferase" evidence="3">
    <location>
        <begin position="7"/>
        <end position="144"/>
    </location>
</feature>
<dbReference type="InterPro" id="IPR000182">
    <property type="entry name" value="GNAT_dom"/>
</dbReference>
<dbReference type="RefSeq" id="WP_345295014.1">
    <property type="nucleotide sequence ID" value="NZ_BAABJY010000002.1"/>
</dbReference>